<feature type="compositionally biased region" description="Low complexity" evidence="1">
    <location>
        <begin position="737"/>
        <end position="747"/>
    </location>
</feature>
<feature type="compositionally biased region" description="Polar residues" evidence="1">
    <location>
        <begin position="726"/>
        <end position="735"/>
    </location>
</feature>
<dbReference type="Proteomes" id="UP000664534">
    <property type="component" value="Unassembled WGS sequence"/>
</dbReference>
<feature type="compositionally biased region" description="Low complexity" evidence="1">
    <location>
        <begin position="57"/>
        <end position="71"/>
    </location>
</feature>
<feature type="compositionally biased region" description="Basic and acidic residues" evidence="1">
    <location>
        <begin position="32"/>
        <end position="49"/>
    </location>
</feature>
<feature type="region of interest" description="Disordered" evidence="1">
    <location>
        <begin position="1"/>
        <end position="73"/>
    </location>
</feature>
<feature type="region of interest" description="Disordered" evidence="1">
    <location>
        <begin position="710"/>
        <end position="747"/>
    </location>
</feature>
<evidence type="ECO:0000313" key="3">
    <source>
        <dbReference type="Proteomes" id="UP000664534"/>
    </source>
</evidence>
<name>A0A8H3FQA4_9LECA</name>
<proteinExistence type="predicted"/>
<accession>A0A8H3FQA4</accession>
<dbReference type="EMBL" id="CAJPDT010000046">
    <property type="protein sequence ID" value="CAF9927434.1"/>
    <property type="molecule type" value="Genomic_DNA"/>
</dbReference>
<dbReference type="OrthoDB" id="3825435at2759"/>
<reference evidence="2" key="1">
    <citation type="submission" date="2021-03" db="EMBL/GenBank/DDBJ databases">
        <authorList>
            <person name="Tagirdzhanova G."/>
        </authorList>
    </citation>
    <scope>NUCLEOTIDE SEQUENCE</scope>
</reference>
<protein>
    <recommendedName>
        <fullName evidence="4">Ubiquitin-like protease family profile domain-containing protein</fullName>
    </recommendedName>
</protein>
<evidence type="ECO:0008006" key="4">
    <source>
        <dbReference type="Google" id="ProtNLM"/>
    </source>
</evidence>
<comment type="caution">
    <text evidence="2">The sequence shown here is derived from an EMBL/GenBank/DDBJ whole genome shotgun (WGS) entry which is preliminary data.</text>
</comment>
<evidence type="ECO:0000313" key="2">
    <source>
        <dbReference type="EMBL" id="CAF9927434.1"/>
    </source>
</evidence>
<feature type="compositionally biased region" description="Basic and acidic residues" evidence="1">
    <location>
        <begin position="307"/>
        <end position="317"/>
    </location>
</feature>
<feature type="region of interest" description="Disordered" evidence="1">
    <location>
        <begin position="299"/>
        <end position="323"/>
    </location>
</feature>
<gene>
    <name evidence="2" type="ORF">IMSHALPRED_007214</name>
</gene>
<keyword evidence="3" id="KW-1185">Reference proteome</keyword>
<dbReference type="AlphaFoldDB" id="A0A8H3FQA4"/>
<evidence type="ECO:0000256" key="1">
    <source>
        <dbReference type="SAM" id="MobiDB-lite"/>
    </source>
</evidence>
<organism evidence="2 3">
    <name type="scientific">Imshaugia aleurites</name>
    <dbReference type="NCBI Taxonomy" id="172621"/>
    <lineage>
        <taxon>Eukaryota</taxon>
        <taxon>Fungi</taxon>
        <taxon>Dikarya</taxon>
        <taxon>Ascomycota</taxon>
        <taxon>Pezizomycotina</taxon>
        <taxon>Lecanoromycetes</taxon>
        <taxon>OSLEUM clade</taxon>
        <taxon>Lecanoromycetidae</taxon>
        <taxon>Lecanorales</taxon>
        <taxon>Lecanorineae</taxon>
        <taxon>Parmeliaceae</taxon>
        <taxon>Imshaugia</taxon>
    </lineage>
</organism>
<sequence>MTRKKAGKNPPKGDSANGPNHEAKAGTADGPEADRENASIRQPENDRIQVPDQHTVTGSPGPGRTSTPGSPRIERFLALGPSRFGSPFAYSTSQDKPDFFKGLLDKITCALFDQVVAEAPNLRECLATALKNDGSNGQFCVLKQHPNMKIDSSQKSNGDDSRLGIYCFDPNQNRMRLSMFVDSISAAISQTYVGRSNPVDPIESIDSPSSKNKSSKVDEIIDVCRVRNSKTSDVEYFVVNKNLEYLYINNVDATTTDLDTAVRAGPLPDFAVFDLDYFSVFWWRTPAALDYIPNLKRKRASEDEGEESSRKASKSDTEPLPDLQVFPDSKNWLDEYRRRINLCEARPFKYTKSITELHPPHEHPVGEMLDMDVILAIGAVWLGLGNANVDFAYANSNLFSIARTARMVGMHAVRGSNHFIMPLILNEESDSLLPESDEDTVEPLKPVFSAFQRGEEEKIQEYVTAAESAKQKDPGNKNNPPLSLKEREIKYKAYHGGIGHLMLAIAEKVDIDEGNAVQNTQPKKARVRLRFMDSANGLVNRGLIRRVARNIVRNSGWLGDIWPCFDPKEEDWVEVLGQSVNRCGEHTVLNAWAYMLDIPLAPPRIERLSKTHYDEARRMIRLALRGHLDSLTIRAWMQRSKYAIDESLSQLQQSQVQNPGLPRKLRNMQTKALNEDFFNEIVDYFHTQELPKNQHDATDPGAVPLAPDAVATQQSEHQPEAPAGDTISTGQNLDPGSSAASDTASSTASLITPQLPQFPVRHLSTWQESMVHGLRYYSASRARTLRTTEDPLKNSTTISSFSNMTDYEVILGIAPVWEGLTRLGRADIQFTYAGMDIFSPGRGQQGVGAIGRRSRFIMPLSFPSANAKALEDEGEGQKKIPGVGHLLLCVAELVNDRPLTVQCHLLDSRPGLVNDERIELKVKQIIRSSGWLGTNKSRINFGLRPFMRIPVPNQVGDNTCGLHVIFNAWATMLGISIHPYHLRRGRPPVGDNEAIDQMFVTTGLEIVNLALAGFMDSARIQAFFNVFGYSVEQRFSDPTRAVISVHAVGMNQEKFRRTLQKRYWNNVLACARTHKATFPDDDMAYLMSFGLSVDEAWTALVIGGPDREQALSWHFNQDILLPRPEEALSPKTPESGRLNRP</sequence>